<name>A0A376AIY0_9HYPH</name>
<dbReference type="AlphaFoldDB" id="A0A376AIY0"/>
<evidence type="ECO:0000313" key="3">
    <source>
        <dbReference type="Proteomes" id="UP000254764"/>
    </source>
</evidence>
<dbReference type="EMBL" id="UEYP01000005">
    <property type="protein sequence ID" value="SSC67765.1"/>
    <property type="molecule type" value="Genomic_DNA"/>
</dbReference>
<accession>A0A376AIY0</accession>
<organism evidence="2 3">
    <name type="scientific">Ciceribacter selenitireducens ATCC BAA-1503</name>
    <dbReference type="NCBI Taxonomy" id="1336235"/>
    <lineage>
        <taxon>Bacteria</taxon>
        <taxon>Pseudomonadati</taxon>
        <taxon>Pseudomonadota</taxon>
        <taxon>Alphaproteobacteria</taxon>
        <taxon>Hyphomicrobiales</taxon>
        <taxon>Rhizobiaceae</taxon>
        <taxon>Ciceribacter</taxon>
    </lineage>
</organism>
<dbReference type="RefSeq" id="WP_181903997.1">
    <property type="nucleotide sequence ID" value="NZ_UEYP01000005.1"/>
</dbReference>
<keyword evidence="1" id="KW-0812">Transmembrane</keyword>
<feature type="transmembrane region" description="Helical" evidence="1">
    <location>
        <begin position="7"/>
        <end position="30"/>
    </location>
</feature>
<evidence type="ECO:0000256" key="1">
    <source>
        <dbReference type="SAM" id="Phobius"/>
    </source>
</evidence>
<keyword evidence="1" id="KW-1133">Transmembrane helix</keyword>
<keyword evidence="3" id="KW-1185">Reference proteome</keyword>
<evidence type="ECO:0000313" key="2">
    <source>
        <dbReference type="EMBL" id="SSC67765.1"/>
    </source>
</evidence>
<proteinExistence type="predicted"/>
<sequence length="48" mass="5347">MTTRLKALIFAINISILLWGAVIGSVLWLFSDAEVFDRRTTASISDHP</sequence>
<reference evidence="3" key="1">
    <citation type="submission" date="2018-07" db="EMBL/GenBank/DDBJ databases">
        <authorList>
            <person name="Peiro R."/>
            <person name="Begona"/>
            <person name="Cbmso G."/>
            <person name="Lopez M."/>
            <person name="Gonzalez S."/>
        </authorList>
    </citation>
    <scope>NUCLEOTIDE SEQUENCE [LARGE SCALE GENOMIC DNA]</scope>
</reference>
<dbReference type="Proteomes" id="UP000254764">
    <property type="component" value="Unassembled WGS sequence"/>
</dbReference>
<protein>
    <submittedName>
        <fullName evidence="2">Uncharacterized protein</fullName>
    </submittedName>
</protein>
<keyword evidence="1" id="KW-0472">Membrane</keyword>
<gene>
    <name evidence="2" type="ORF">RHIZ70_3473</name>
</gene>